<feature type="region of interest" description="Disordered" evidence="3">
    <location>
        <begin position="264"/>
        <end position="301"/>
    </location>
</feature>
<feature type="compositionally biased region" description="Low complexity" evidence="3">
    <location>
        <begin position="109"/>
        <end position="137"/>
    </location>
</feature>
<evidence type="ECO:0000259" key="4">
    <source>
        <dbReference type="PROSITE" id="PS50048"/>
    </source>
</evidence>
<dbReference type="InterPro" id="IPR001138">
    <property type="entry name" value="Zn2Cys6_DnaBD"/>
</dbReference>
<evidence type="ECO:0000256" key="3">
    <source>
        <dbReference type="SAM" id="MobiDB-lite"/>
    </source>
</evidence>
<gene>
    <name evidence="5" type="ORF">FA10DRAFT_298740</name>
</gene>
<accession>A0A316YVN9</accession>
<feature type="compositionally biased region" description="Polar residues" evidence="3">
    <location>
        <begin position="62"/>
        <end position="71"/>
    </location>
</feature>
<dbReference type="SUPFAM" id="SSF57701">
    <property type="entry name" value="Zn2/Cys6 DNA-binding domain"/>
    <property type="match status" value="1"/>
</dbReference>
<evidence type="ECO:0000256" key="1">
    <source>
        <dbReference type="ARBA" id="ARBA00004123"/>
    </source>
</evidence>
<feature type="domain" description="Zn(2)-C6 fungal-type" evidence="4">
    <location>
        <begin position="179"/>
        <end position="210"/>
    </location>
</feature>
<feature type="compositionally biased region" description="Low complexity" evidence="3">
    <location>
        <begin position="43"/>
        <end position="56"/>
    </location>
</feature>
<dbReference type="GO" id="GO:0000981">
    <property type="term" value="F:DNA-binding transcription factor activity, RNA polymerase II-specific"/>
    <property type="evidence" value="ECO:0007669"/>
    <property type="project" value="InterPro"/>
</dbReference>
<feature type="region of interest" description="Disordered" evidence="3">
    <location>
        <begin position="850"/>
        <end position="872"/>
    </location>
</feature>
<dbReference type="InParanoid" id="A0A316YVN9"/>
<reference evidence="5" key="1">
    <citation type="journal article" date="2018" name="Mol. Biol. Evol.">
        <title>Broad Genomic Sampling Reveals a Smut Pathogenic Ancestry of the Fungal Clade Ustilaginomycotina.</title>
        <authorList>
            <person name="Kijpornyongpan T."/>
            <person name="Mondo S.J."/>
            <person name="Barry K."/>
            <person name="Sandor L."/>
            <person name="Lee J."/>
            <person name="Lipzen A."/>
            <person name="Pangilinan J."/>
            <person name="LaButti K."/>
            <person name="Hainaut M."/>
            <person name="Henrissat B."/>
            <person name="Grigoriev I.V."/>
            <person name="Spatafora J.W."/>
            <person name="Aime M.C."/>
        </authorList>
    </citation>
    <scope>NUCLEOTIDE SEQUENCE [LARGE SCALE GENOMIC DNA]</scope>
    <source>
        <strain evidence="5">MCA 4198</strain>
    </source>
</reference>
<dbReference type="RefSeq" id="XP_025380537.1">
    <property type="nucleotide sequence ID" value="XM_025524638.1"/>
</dbReference>
<sequence length="1005" mass="110205">MSPSSGAPYSHARSSSGYPPLGRTPPSMGPPPRSSYDYDHRLPPISAPSSQQASPSPRYPYQTGSVSSSSYFPYHNSGHGGEISSPHSSAGGPATPAGPTAVRPGMRESSANSSPAAADTPDSASGHAPPAASAGSARGLKGAASRSAGKPASKQQQQEMAKDGASAGEAPKRKKKAVSCENCRRRKLKCDRGFPCGACRDRDEADLCAWEGGTRPQAMGRDQSNTPLLMRMDRLERLLGTIAAKMGVDESAVDSGEARDGLAAGAAASTSALPATNSHSKRRRTSDPDIRPSSKRSTSSEQESLMSLWPLNWTAPTLDQQRAELFKVMEMLPDTGSVRRLCTYWFKEFGWNTHIIDEEDFWQRGLREHEELRVMWQGNRDFHSRLGPKDNVRGHLQFVAILCGMCGFTLLNNDQDFRDVALLIDQDFVPGYFFEASTRAFNASAPFDEPTLDSIRVLILHCWFTMCFRGTHVGTAVLAMALSQMQALELDFEPPPSMPRKQAMDRLNLFVSLASLDWSSCISFKRSYSLQEEPVKMPYLFGERTLSFKDYDEERELVTLHRRIALEMARLNRRIASRAAMTEEDAWDETVRIQADLDRLYMSLPFIEYETIMQEEMTEIDHTMQGRMTLLVTISITLVNLHKRYYIQGWLNPAYRTSKEICFVSSRRICGLFRKSFGTVLPIEQVMSMSVDEIRSFMEKNARFVTRMWPFSHASISACLLLRHHIAMMDAHPTAAGPNAEQVRTDIIEDLRVTMRLLLAVSTRSQVARTGVAVLAHSNSSRKIAELGTRPPLQGFTPGPPRSPRNRSAATAAAVSRSGSDSAMARKRQRELATDLKNITGFTDGNAFDLSSASSSSSSSLQAPQAVHPMTSTASRNNYEAYDSQSAAMPLNQTSSSSAPATVVEAAPPPDNDAYRQLETFLNGAFQTDTYTGQPLAPEMTFERQADRIGAAAPPLLPGAIPRPMSPFTSAFMGSWDNTFNVPADNGTDGSTAITTGAAPQAGWY</sequence>
<keyword evidence="6" id="KW-1185">Reference proteome</keyword>
<evidence type="ECO:0000313" key="6">
    <source>
        <dbReference type="Proteomes" id="UP000245768"/>
    </source>
</evidence>
<dbReference type="OrthoDB" id="3364175at2759"/>
<name>A0A316YVN9_9BASI</name>
<dbReference type="CDD" id="cd12148">
    <property type="entry name" value="fungal_TF_MHR"/>
    <property type="match status" value="1"/>
</dbReference>
<dbReference type="STRING" id="215250.A0A316YVN9"/>
<dbReference type="PANTHER" id="PTHR31001">
    <property type="entry name" value="UNCHARACTERIZED TRANSCRIPTIONAL REGULATORY PROTEIN"/>
    <property type="match status" value="1"/>
</dbReference>
<feature type="compositionally biased region" description="Low complexity" evidence="3">
    <location>
        <begin position="851"/>
        <end position="860"/>
    </location>
</feature>
<dbReference type="Gene3D" id="4.10.240.10">
    <property type="entry name" value="Zn(2)-C6 fungal-type DNA-binding domain"/>
    <property type="match status" value="1"/>
</dbReference>
<dbReference type="SMART" id="SM00066">
    <property type="entry name" value="GAL4"/>
    <property type="match status" value="1"/>
</dbReference>
<evidence type="ECO:0000256" key="2">
    <source>
        <dbReference type="ARBA" id="ARBA00023242"/>
    </source>
</evidence>
<evidence type="ECO:0000313" key="5">
    <source>
        <dbReference type="EMBL" id="PWN93339.1"/>
    </source>
</evidence>
<dbReference type="GO" id="GO:0005634">
    <property type="term" value="C:nucleus"/>
    <property type="evidence" value="ECO:0007669"/>
    <property type="project" value="UniProtKB-SubCell"/>
</dbReference>
<dbReference type="Proteomes" id="UP000245768">
    <property type="component" value="Unassembled WGS sequence"/>
</dbReference>
<keyword evidence="2" id="KW-0539">Nucleus</keyword>
<dbReference type="GeneID" id="37046554"/>
<dbReference type="GO" id="GO:0008270">
    <property type="term" value="F:zinc ion binding"/>
    <property type="evidence" value="ECO:0007669"/>
    <property type="project" value="InterPro"/>
</dbReference>
<proteinExistence type="predicted"/>
<dbReference type="PANTHER" id="PTHR31001:SF89">
    <property type="entry name" value="ZN(2)-C6 FUNGAL-TYPE DOMAIN-CONTAINING PROTEIN"/>
    <property type="match status" value="1"/>
</dbReference>
<feature type="region of interest" description="Disordered" evidence="3">
    <location>
        <begin position="783"/>
        <end position="829"/>
    </location>
</feature>
<dbReference type="AlphaFoldDB" id="A0A316YVN9"/>
<dbReference type="PROSITE" id="PS50048">
    <property type="entry name" value="ZN2_CY6_FUNGAL_2"/>
    <property type="match status" value="1"/>
</dbReference>
<dbReference type="EMBL" id="KZ819634">
    <property type="protein sequence ID" value="PWN93339.1"/>
    <property type="molecule type" value="Genomic_DNA"/>
</dbReference>
<feature type="compositionally biased region" description="Polar residues" evidence="3">
    <location>
        <begin position="1"/>
        <end position="17"/>
    </location>
</feature>
<dbReference type="InterPro" id="IPR050613">
    <property type="entry name" value="Sec_Metabolite_Reg"/>
</dbReference>
<feature type="compositionally biased region" description="Low complexity" evidence="3">
    <location>
        <begin position="264"/>
        <end position="276"/>
    </location>
</feature>
<dbReference type="InterPro" id="IPR036864">
    <property type="entry name" value="Zn2-C6_fun-type_DNA-bd_sf"/>
</dbReference>
<protein>
    <recommendedName>
        <fullName evidence="4">Zn(2)-C6 fungal-type domain-containing protein</fullName>
    </recommendedName>
</protein>
<feature type="compositionally biased region" description="Low complexity" evidence="3">
    <location>
        <begin position="84"/>
        <end position="101"/>
    </location>
</feature>
<comment type="subcellular location">
    <subcellularLocation>
        <location evidence="1">Nucleus</location>
    </subcellularLocation>
</comment>
<dbReference type="CDD" id="cd00067">
    <property type="entry name" value="GAL4"/>
    <property type="match status" value="1"/>
</dbReference>
<organism evidence="5 6">
    <name type="scientific">Acaromyces ingoldii</name>
    <dbReference type="NCBI Taxonomy" id="215250"/>
    <lineage>
        <taxon>Eukaryota</taxon>
        <taxon>Fungi</taxon>
        <taxon>Dikarya</taxon>
        <taxon>Basidiomycota</taxon>
        <taxon>Ustilaginomycotina</taxon>
        <taxon>Exobasidiomycetes</taxon>
        <taxon>Exobasidiales</taxon>
        <taxon>Cryptobasidiaceae</taxon>
        <taxon>Acaromyces</taxon>
    </lineage>
</organism>
<feature type="region of interest" description="Disordered" evidence="3">
    <location>
        <begin position="1"/>
        <end position="178"/>
    </location>
</feature>
<dbReference type="PROSITE" id="PS00463">
    <property type="entry name" value="ZN2_CY6_FUNGAL_1"/>
    <property type="match status" value="1"/>
</dbReference>
<dbReference type="Pfam" id="PF00172">
    <property type="entry name" value="Zn_clus"/>
    <property type="match status" value="1"/>
</dbReference>
<feature type="compositionally biased region" description="Low complexity" evidence="3">
    <location>
        <begin position="806"/>
        <end position="820"/>
    </location>
</feature>